<dbReference type="AlphaFoldDB" id="A0A1X7SMT3"/>
<name>A0A1X7SMT3_AMPQE</name>
<reference evidence="2" key="1">
    <citation type="submission" date="2017-05" db="UniProtKB">
        <authorList>
            <consortium name="EnsemblMetazoa"/>
        </authorList>
    </citation>
    <scope>IDENTIFICATION</scope>
</reference>
<dbReference type="EnsemblMetazoa" id="Aqu2.1.03396_001">
    <property type="protein sequence ID" value="Aqu2.1.03396_001"/>
    <property type="gene ID" value="Aqu2.1.03396"/>
</dbReference>
<proteinExistence type="predicted"/>
<accession>A0A1X7SMT3</accession>
<evidence type="ECO:0000313" key="2">
    <source>
        <dbReference type="EnsemblMetazoa" id="Aqu2.1.03396_001"/>
    </source>
</evidence>
<feature type="signal peptide" evidence="1">
    <location>
        <begin position="1"/>
        <end position="17"/>
    </location>
</feature>
<keyword evidence="1" id="KW-0732">Signal</keyword>
<protein>
    <submittedName>
        <fullName evidence="2">Uncharacterized protein</fullName>
    </submittedName>
</protein>
<organism evidence="2">
    <name type="scientific">Amphimedon queenslandica</name>
    <name type="common">Sponge</name>
    <dbReference type="NCBI Taxonomy" id="400682"/>
    <lineage>
        <taxon>Eukaryota</taxon>
        <taxon>Metazoa</taxon>
        <taxon>Porifera</taxon>
        <taxon>Demospongiae</taxon>
        <taxon>Heteroscleromorpha</taxon>
        <taxon>Haplosclerida</taxon>
        <taxon>Niphatidae</taxon>
        <taxon>Amphimedon</taxon>
    </lineage>
</organism>
<feature type="chain" id="PRO_5012665711" evidence="1">
    <location>
        <begin position="18"/>
        <end position="49"/>
    </location>
</feature>
<evidence type="ECO:0000256" key="1">
    <source>
        <dbReference type="SAM" id="SignalP"/>
    </source>
</evidence>
<dbReference type="InParanoid" id="A0A1X7SMT3"/>
<sequence>VVSVLALISIQLVRIMADPKTARDTLVTLGTSHPLEGTLKLSCTMIRFH</sequence>